<proteinExistence type="predicted"/>
<organism evidence="1 2">
    <name type="scientific">Mannheimia granulomatis</name>
    <dbReference type="NCBI Taxonomy" id="85402"/>
    <lineage>
        <taxon>Bacteria</taxon>
        <taxon>Pseudomonadati</taxon>
        <taxon>Pseudomonadota</taxon>
        <taxon>Gammaproteobacteria</taxon>
        <taxon>Pasteurellales</taxon>
        <taxon>Pasteurellaceae</taxon>
        <taxon>Mannheimia</taxon>
    </lineage>
</organism>
<dbReference type="InterPro" id="IPR006597">
    <property type="entry name" value="Sel1-like"/>
</dbReference>
<reference evidence="1 2" key="1">
    <citation type="submission" date="2016-03" db="EMBL/GenBank/DDBJ databases">
        <authorList>
            <person name="Bojesen A.M."/>
            <person name="Planet P."/>
            <person name="Hansen M.J."/>
        </authorList>
    </citation>
    <scope>NUCLEOTIDE SEQUENCE [LARGE SCALE GENOMIC DNA]</scope>
    <source>
        <strain evidence="1 2">B 234/94</strain>
    </source>
</reference>
<name>A0A6G8JJ35_9PAST</name>
<dbReference type="AlphaFoldDB" id="A0A6G8JJ35"/>
<dbReference type="Pfam" id="PF08238">
    <property type="entry name" value="Sel1"/>
    <property type="match status" value="2"/>
</dbReference>
<dbReference type="SMART" id="SM00671">
    <property type="entry name" value="SEL1"/>
    <property type="match status" value="3"/>
</dbReference>
<dbReference type="EMBL" id="CP015030">
    <property type="protein sequence ID" value="QIM67089.1"/>
    <property type="molecule type" value="Genomic_DNA"/>
</dbReference>
<dbReference type="SUPFAM" id="SSF81901">
    <property type="entry name" value="HCP-like"/>
    <property type="match status" value="1"/>
</dbReference>
<accession>A0A6G8JJ35</accession>
<sequence>MKKILSVIILGVILMNNANSISKNPLLEFNYYPFELDYDKSIVKKAPPPRTEKEFSRLVQNAEKNADSAYLLASIYHHKGCLDSNYDIIDIKKCKLSMYYYEKTYSLNNKHQLAIFFIGNMYDFYSEPRQREKALFYYEKAAALNSVMAIDNLFNSYFNGIGVGRNLEKAREYAQKAANLGSSKFQYIIKNWDNEIVPYYNMSHQK</sequence>
<protein>
    <recommendedName>
        <fullName evidence="3">Beta-lactamase</fullName>
    </recommendedName>
</protein>
<evidence type="ECO:0008006" key="3">
    <source>
        <dbReference type="Google" id="ProtNLM"/>
    </source>
</evidence>
<dbReference type="Proteomes" id="UP000501366">
    <property type="component" value="Chromosome"/>
</dbReference>
<dbReference type="Gene3D" id="1.25.40.10">
    <property type="entry name" value="Tetratricopeptide repeat domain"/>
    <property type="match status" value="1"/>
</dbReference>
<evidence type="ECO:0000313" key="1">
    <source>
        <dbReference type="EMBL" id="QIM67089.1"/>
    </source>
</evidence>
<dbReference type="InterPro" id="IPR011990">
    <property type="entry name" value="TPR-like_helical_dom_sf"/>
</dbReference>
<dbReference type="KEGG" id="mgra:A4G16_06735"/>
<evidence type="ECO:0000313" key="2">
    <source>
        <dbReference type="Proteomes" id="UP000501366"/>
    </source>
</evidence>
<gene>
    <name evidence="1" type="ORF">A4G16_06735</name>
</gene>
<dbReference type="RefSeq" id="WP_165889262.1">
    <property type="nucleotide sequence ID" value="NZ_CP015030.1"/>
</dbReference>